<evidence type="ECO:0000256" key="5">
    <source>
        <dbReference type="ARBA" id="ARBA00022723"/>
    </source>
</evidence>
<evidence type="ECO:0000256" key="10">
    <source>
        <dbReference type="PIRNR" id="PIRNR006268"/>
    </source>
</evidence>
<comment type="similarity">
    <text evidence="10">Belongs to the ApbE family.</text>
</comment>
<evidence type="ECO:0000256" key="12">
    <source>
        <dbReference type="SAM" id="SignalP"/>
    </source>
</evidence>
<dbReference type="AlphaFoldDB" id="A0A923LTN6"/>
<accession>A0A923LTN6</accession>
<dbReference type="Pfam" id="PF02424">
    <property type="entry name" value="ApbE"/>
    <property type="match status" value="1"/>
</dbReference>
<dbReference type="GO" id="GO:0016740">
    <property type="term" value="F:transferase activity"/>
    <property type="evidence" value="ECO:0007669"/>
    <property type="project" value="UniProtKB-UniRule"/>
</dbReference>
<dbReference type="InterPro" id="IPR003374">
    <property type="entry name" value="ApbE-like_sf"/>
</dbReference>
<evidence type="ECO:0000256" key="8">
    <source>
        <dbReference type="ARBA" id="ARBA00031306"/>
    </source>
</evidence>
<sequence>MKRIAALLAALLCLSGCSGSGNVCSTDFFAMDTFMSIAVCGEGAGDSEAAQELATELEQRVNVLEPALSRTREDSDLYRLNHAEGAVCTVAEDTYAAIADAVEYAKLTGGAFDPTMAALTDLWGINTEDARVPSQNEIEQALSGVGYENIELLGDGRVRLLNGAQLDLGGIGKGFATDEVKAAWEQRDRSGTWSVLARLGGNVGAFGENPDRDGGNWVVGIADPDNSADYLATVAVKDLSVVTSGDYERYFEQDGKRYHHIFDPATGYPAESGLRSVTVIDESSTRADALTTALFVMGLEEGMMFCAENQIAAVFITADRQVYTTQQVGELCTFSFLGEEKGYTYAQ</sequence>
<keyword evidence="6 10" id="KW-0274">FAD</keyword>
<reference evidence="13" key="1">
    <citation type="submission" date="2020-08" db="EMBL/GenBank/DDBJ databases">
        <title>Genome public.</title>
        <authorList>
            <person name="Liu C."/>
            <person name="Sun Q."/>
        </authorList>
    </citation>
    <scope>NUCLEOTIDE SEQUENCE</scope>
    <source>
        <strain evidence="13">NSJ-28</strain>
    </source>
</reference>
<dbReference type="PANTHER" id="PTHR30040:SF2">
    <property type="entry name" value="FAD:PROTEIN FMN TRANSFERASE"/>
    <property type="match status" value="1"/>
</dbReference>
<evidence type="ECO:0000256" key="2">
    <source>
        <dbReference type="ARBA" id="ARBA00016337"/>
    </source>
</evidence>
<feature type="binding site" evidence="11">
    <location>
        <position position="292"/>
    </location>
    <ligand>
        <name>Mg(2+)</name>
        <dbReference type="ChEBI" id="CHEBI:18420"/>
    </ligand>
</feature>
<feature type="binding site" evidence="11">
    <location>
        <position position="170"/>
    </location>
    <ligand>
        <name>Mg(2+)</name>
        <dbReference type="ChEBI" id="CHEBI:18420"/>
    </ligand>
</feature>
<protein>
    <recommendedName>
        <fullName evidence="2 10">FAD:protein FMN transferase</fullName>
        <ecNumber evidence="1 10">2.7.1.180</ecNumber>
    </recommendedName>
    <alternativeName>
        <fullName evidence="8 10">Flavin transferase</fullName>
    </alternativeName>
</protein>
<evidence type="ECO:0000256" key="1">
    <source>
        <dbReference type="ARBA" id="ARBA00011955"/>
    </source>
</evidence>
<proteinExistence type="inferred from homology"/>
<dbReference type="Proteomes" id="UP000606499">
    <property type="component" value="Unassembled WGS sequence"/>
</dbReference>
<keyword evidence="12" id="KW-0732">Signal</keyword>
<dbReference type="EC" id="2.7.1.180" evidence="1 10"/>
<comment type="cofactor">
    <cofactor evidence="11">
        <name>Mg(2+)</name>
        <dbReference type="ChEBI" id="CHEBI:18420"/>
    </cofactor>
    <cofactor evidence="11">
        <name>Mn(2+)</name>
        <dbReference type="ChEBI" id="CHEBI:29035"/>
    </cofactor>
    <text evidence="11">Magnesium. Can also use manganese.</text>
</comment>
<organism evidence="13 14">
    <name type="scientific">Agathobaculum faecis</name>
    <dbReference type="NCBI Taxonomy" id="2763013"/>
    <lineage>
        <taxon>Bacteria</taxon>
        <taxon>Bacillati</taxon>
        <taxon>Bacillota</taxon>
        <taxon>Clostridia</taxon>
        <taxon>Eubacteriales</taxon>
        <taxon>Butyricicoccaceae</taxon>
        <taxon>Agathobaculum</taxon>
    </lineage>
</organism>
<evidence type="ECO:0000256" key="4">
    <source>
        <dbReference type="ARBA" id="ARBA00022679"/>
    </source>
</evidence>
<dbReference type="PIRSF" id="PIRSF006268">
    <property type="entry name" value="ApbE"/>
    <property type="match status" value="1"/>
</dbReference>
<keyword evidence="4 10" id="KW-0808">Transferase</keyword>
<dbReference type="GO" id="GO:0046872">
    <property type="term" value="F:metal ion binding"/>
    <property type="evidence" value="ECO:0007669"/>
    <property type="project" value="UniProtKB-UniRule"/>
</dbReference>
<gene>
    <name evidence="13" type="ORF">H8S45_01605</name>
</gene>
<dbReference type="PANTHER" id="PTHR30040">
    <property type="entry name" value="THIAMINE BIOSYNTHESIS LIPOPROTEIN APBE"/>
    <property type="match status" value="1"/>
</dbReference>
<dbReference type="SUPFAM" id="SSF143631">
    <property type="entry name" value="ApbE-like"/>
    <property type="match status" value="1"/>
</dbReference>
<evidence type="ECO:0000256" key="6">
    <source>
        <dbReference type="ARBA" id="ARBA00022827"/>
    </source>
</evidence>
<dbReference type="EMBL" id="JACOPL010000001">
    <property type="protein sequence ID" value="MBC5724172.1"/>
    <property type="molecule type" value="Genomic_DNA"/>
</dbReference>
<evidence type="ECO:0000256" key="11">
    <source>
        <dbReference type="PIRSR" id="PIRSR006268-2"/>
    </source>
</evidence>
<dbReference type="Gene3D" id="3.10.520.10">
    <property type="entry name" value="ApbE-like domains"/>
    <property type="match status" value="1"/>
</dbReference>
<comment type="catalytic activity">
    <reaction evidence="9 10">
        <text>L-threonyl-[protein] + FAD = FMN-L-threonyl-[protein] + AMP + H(+)</text>
        <dbReference type="Rhea" id="RHEA:36847"/>
        <dbReference type="Rhea" id="RHEA-COMP:11060"/>
        <dbReference type="Rhea" id="RHEA-COMP:11061"/>
        <dbReference type="ChEBI" id="CHEBI:15378"/>
        <dbReference type="ChEBI" id="CHEBI:30013"/>
        <dbReference type="ChEBI" id="CHEBI:57692"/>
        <dbReference type="ChEBI" id="CHEBI:74257"/>
        <dbReference type="ChEBI" id="CHEBI:456215"/>
        <dbReference type="EC" id="2.7.1.180"/>
    </reaction>
</comment>
<dbReference type="RefSeq" id="WP_186949456.1">
    <property type="nucleotide sequence ID" value="NZ_JACOPL010000001.1"/>
</dbReference>
<evidence type="ECO:0000256" key="9">
    <source>
        <dbReference type="ARBA" id="ARBA00048540"/>
    </source>
</evidence>
<name>A0A923LTN6_9FIRM</name>
<feature type="chain" id="PRO_5039913637" description="FAD:protein FMN transferase" evidence="12">
    <location>
        <begin position="21"/>
        <end position="347"/>
    </location>
</feature>
<evidence type="ECO:0000256" key="7">
    <source>
        <dbReference type="ARBA" id="ARBA00022842"/>
    </source>
</evidence>
<comment type="caution">
    <text evidence="13">The sequence shown here is derived from an EMBL/GenBank/DDBJ whole genome shotgun (WGS) entry which is preliminary data.</text>
</comment>
<keyword evidence="7 10" id="KW-0460">Magnesium</keyword>
<dbReference type="InterPro" id="IPR024932">
    <property type="entry name" value="ApbE"/>
</dbReference>
<feature type="signal peptide" evidence="12">
    <location>
        <begin position="1"/>
        <end position="20"/>
    </location>
</feature>
<keyword evidence="5 10" id="KW-0479">Metal-binding</keyword>
<feature type="binding site" evidence="11">
    <location>
        <position position="288"/>
    </location>
    <ligand>
        <name>Mg(2+)</name>
        <dbReference type="ChEBI" id="CHEBI:18420"/>
    </ligand>
</feature>
<keyword evidence="3 10" id="KW-0285">Flavoprotein</keyword>
<evidence type="ECO:0000313" key="13">
    <source>
        <dbReference type="EMBL" id="MBC5724172.1"/>
    </source>
</evidence>
<evidence type="ECO:0000313" key="14">
    <source>
        <dbReference type="Proteomes" id="UP000606499"/>
    </source>
</evidence>
<evidence type="ECO:0000256" key="3">
    <source>
        <dbReference type="ARBA" id="ARBA00022630"/>
    </source>
</evidence>
<keyword evidence="14" id="KW-1185">Reference proteome</keyword>